<organism evidence="1 2">
    <name type="scientific">Paeniclostridium hominis</name>
    <dbReference type="NCBI Taxonomy" id="2764329"/>
    <lineage>
        <taxon>Bacteria</taxon>
        <taxon>Bacillati</taxon>
        <taxon>Bacillota</taxon>
        <taxon>Clostridia</taxon>
        <taxon>Peptostreptococcales</taxon>
        <taxon>Peptostreptococcaceae</taxon>
        <taxon>Paeniclostridium</taxon>
    </lineage>
</organism>
<evidence type="ECO:0000313" key="2">
    <source>
        <dbReference type="Proteomes" id="UP000611796"/>
    </source>
</evidence>
<evidence type="ECO:0000313" key="1">
    <source>
        <dbReference type="EMBL" id="MBC6002743.1"/>
    </source>
</evidence>
<dbReference type="Proteomes" id="UP000611796">
    <property type="component" value="Unassembled WGS sequence"/>
</dbReference>
<dbReference type="RefSeq" id="WP_187005123.1">
    <property type="nucleotide sequence ID" value="NZ_JACRWD010000001.1"/>
</dbReference>
<sequence>MDKNQNKVANINKCSQSICQNNKLNLGLSNYTYADFVILSSTLAYAISCELTDEDLDFFIVFLTQVSGDLALLRTKRGYEQIAVKGSQVVGEEEILEEAEANEAVDVSLESGPLRHKKRKKVKRKKIKKKRI</sequence>
<dbReference type="EMBL" id="JACRWD010000001">
    <property type="protein sequence ID" value="MBC6002743.1"/>
    <property type="molecule type" value="Genomic_DNA"/>
</dbReference>
<comment type="caution">
    <text evidence="1">The sequence shown here is derived from an EMBL/GenBank/DDBJ whole genome shotgun (WGS) entry which is preliminary data.</text>
</comment>
<accession>A0ABR7K0V4</accession>
<reference evidence="1 2" key="1">
    <citation type="submission" date="2020-08" db="EMBL/GenBank/DDBJ databases">
        <authorList>
            <person name="Liu C."/>
            <person name="Sun Q."/>
        </authorList>
    </citation>
    <scope>NUCLEOTIDE SEQUENCE [LARGE SCALE GENOMIC DNA]</scope>
    <source>
        <strain evidence="1 2">NSJ-45</strain>
    </source>
</reference>
<keyword evidence="2" id="KW-1185">Reference proteome</keyword>
<gene>
    <name evidence="1" type="ORF">H8891_02935</name>
</gene>
<protein>
    <submittedName>
        <fullName evidence="1">Uncharacterized protein</fullName>
    </submittedName>
</protein>
<name>A0ABR7K0V4_9FIRM</name>
<proteinExistence type="predicted"/>